<dbReference type="Pfam" id="PF04664">
    <property type="entry name" value="OGFr_N"/>
    <property type="match status" value="2"/>
</dbReference>
<evidence type="ECO:0000256" key="1">
    <source>
        <dbReference type="ARBA" id="ARBA00010365"/>
    </source>
</evidence>
<evidence type="ECO:0000256" key="2">
    <source>
        <dbReference type="SAM" id="MobiDB-lite"/>
    </source>
</evidence>
<protein>
    <recommendedName>
        <fullName evidence="3">Opioid growth factor receptor (OGFr) conserved domain-containing protein</fullName>
    </recommendedName>
</protein>
<feature type="compositionally biased region" description="Basic and acidic residues" evidence="2">
    <location>
        <begin position="152"/>
        <end position="168"/>
    </location>
</feature>
<dbReference type="OrthoDB" id="9030204at2759"/>
<accession>A0A2T2P950</accession>
<feature type="compositionally biased region" description="Basic and acidic residues" evidence="2">
    <location>
        <begin position="179"/>
        <end position="189"/>
    </location>
</feature>
<feature type="domain" description="Opioid growth factor receptor (OGFr) conserved" evidence="3">
    <location>
        <begin position="20"/>
        <end position="114"/>
    </location>
</feature>
<keyword evidence="5" id="KW-1185">Reference proteome</keyword>
<evidence type="ECO:0000313" key="5">
    <source>
        <dbReference type="Proteomes" id="UP000240883"/>
    </source>
</evidence>
<dbReference type="GO" id="GO:0016020">
    <property type="term" value="C:membrane"/>
    <property type="evidence" value="ECO:0007669"/>
    <property type="project" value="InterPro"/>
</dbReference>
<dbReference type="PANTHER" id="PTHR14015:SF2">
    <property type="entry name" value="OPIOID GROWTH FACTOR RECEPTOR (OGFR) CONSERVED DOMAIN-CONTAINING PROTEIN"/>
    <property type="match status" value="1"/>
</dbReference>
<dbReference type="STRING" id="1448308.A0A2T2P950"/>
<feature type="compositionally biased region" description="Polar residues" evidence="2">
    <location>
        <begin position="196"/>
        <end position="220"/>
    </location>
</feature>
<comment type="similarity">
    <text evidence="1">Belongs to the opioid growth factor receptor family.</text>
</comment>
<feature type="region of interest" description="Disordered" evidence="2">
    <location>
        <begin position="120"/>
        <end position="220"/>
    </location>
</feature>
<dbReference type="AlphaFoldDB" id="A0A2T2P950"/>
<dbReference type="EMBL" id="KZ678128">
    <property type="protein sequence ID" value="PSN74181.1"/>
    <property type="molecule type" value="Genomic_DNA"/>
</dbReference>
<evidence type="ECO:0000313" key="4">
    <source>
        <dbReference type="EMBL" id="PSN74181.1"/>
    </source>
</evidence>
<dbReference type="PANTHER" id="PTHR14015">
    <property type="entry name" value="OPIOID GROWTH FACTOR RECEPTOR OGFR ZETA-TYPE OPIOID RECEPTOR"/>
    <property type="match status" value="1"/>
</dbReference>
<dbReference type="GO" id="GO:0140625">
    <property type="term" value="F:opioid growth factor receptor activity"/>
    <property type="evidence" value="ECO:0007669"/>
    <property type="project" value="InterPro"/>
</dbReference>
<name>A0A2T2P950_CORCC</name>
<dbReference type="InterPro" id="IPR039574">
    <property type="entry name" value="OGFr"/>
</dbReference>
<proteinExistence type="inferred from homology"/>
<evidence type="ECO:0000259" key="3">
    <source>
        <dbReference type="Pfam" id="PF04664"/>
    </source>
</evidence>
<gene>
    <name evidence="4" type="ORF">BS50DRAFT_670632</name>
</gene>
<reference evidence="4 5" key="1">
    <citation type="journal article" date="2018" name="Front. Microbiol.">
        <title>Genome-Wide Analysis of Corynespora cassiicola Leaf Fall Disease Putative Effectors.</title>
        <authorList>
            <person name="Lopez D."/>
            <person name="Ribeiro S."/>
            <person name="Label P."/>
            <person name="Fumanal B."/>
            <person name="Venisse J.S."/>
            <person name="Kohler A."/>
            <person name="de Oliveira R.R."/>
            <person name="Labutti K."/>
            <person name="Lipzen A."/>
            <person name="Lail K."/>
            <person name="Bauer D."/>
            <person name="Ohm R.A."/>
            <person name="Barry K.W."/>
            <person name="Spatafora J."/>
            <person name="Grigoriev I.V."/>
            <person name="Martin F.M."/>
            <person name="Pujade-Renaud V."/>
        </authorList>
    </citation>
    <scope>NUCLEOTIDE SEQUENCE [LARGE SCALE GENOMIC DNA]</scope>
    <source>
        <strain evidence="4 5">Philippines</strain>
    </source>
</reference>
<dbReference type="Proteomes" id="UP000240883">
    <property type="component" value="Unassembled WGS sequence"/>
</dbReference>
<organism evidence="4 5">
    <name type="scientific">Corynespora cassiicola Philippines</name>
    <dbReference type="NCBI Taxonomy" id="1448308"/>
    <lineage>
        <taxon>Eukaryota</taxon>
        <taxon>Fungi</taxon>
        <taxon>Dikarya</taxon>
        <taxon>Ascomycota</taxon>
        <taxon>Pezizomycotina</taxon>
        <taxon>Dothideomycetes</taxon>
        <taxon>Pleosporomycetidae</taxon>
        <taxon>Pleosporales</taxon>
        <taxon>Corynesporascaceae</taxon>
        <taxon>Corynespora</taxon>
    </lineage>
</organism>
<dbReference type="InterPro" id="IPR006757">
    <property type="entry name" value="OGF_rcpt"/>
</dbReference>
<feature type="domain" description="Opioid growth factor receptor (OGFr) conserved" evidence="3">
    <location>
        <begin position="221"/>
        <end position="294"/>
    </location>
</feature>
<sequence length="318" mass="36025">MSIFSHKRLKFGSKARTESKQDSIILRFYDPVIKAPDFKGRRLDDILDWNDSHLERSHNYVQMLFPLPEGSPYNYEAPVIDRPVLEAFRSRPELRNALRRSFERILQFYGFVVSAEVEKAGEDGQNSAVTETDENEKDEQQSLHDPAPGTKRKAEDEGKIDNEGREAEATPGRTEQAGDEAKADEDKDAGTATKTSDQVENGANESACSAVSSPPNSPSGCQVIRAPHWKEAFANWAVQFDHNHLRITRILRCLRVLSLTQECQAFYLALQQVFNDPKIRISQRSMDFWTKAVEEPLWKAPDGTVCAWIKQLDKGSLQ</sequence>